<keyword evidence="5" id="KW-1185">Reference proteome</keyword>
<evidence type="ECO:0000259" key="2">
    <source>
        <dbReference type="Pfam" id="PF02518"/>
    </source>
</evidence>
<organism evidence="4 5">
    <name type="scientific">Sphingomonas quercus</name>
    <dbReference type="NCBI Taxonomy" id="2842451"/>
    <lineage>
        <taxon>Bacteria</taxon>
        <taxon>Pseudomonadati</taxon>
        <taxon>Pseudomonadota</taxon>
        <taxon>Alphaproteobacteria</taxon>
        <taxon>Sphingomonadales</taxon>
        <taxon>Sphingomonadaceae</taxon>
        <taxon>Sphingomonas</taxon>
    </lineage>
</organism>
<evidence type="ECO:0000313" key="5">
    <source>
        <dbReference type="Proteomes" id="UP000776276"/>
    </source>
</evidence>
<sequence length="359" mass="39519">MDIRDRSGRRQSAWLTIGLWCFTYLTFLMPSFADRAVLAWYDYPIIAAAVAPGVLLSVPVYLLLWSMRRRHFVPRMMAAGVAAVLAAWLHSMLDVSITMLLRGMFVADAPVTVERLMTRFLTYVWIYELYATAIGLILSAATSQVRERQLVAARIARHQAELAALRFQINPHFLFNTLNAISSLIVTGKPGKADEMLGRLSGFLRASLAGGPSDTVVLADELDTLSAYLDIEGVRFGERLRFDLECPPELEDALVPGFILQPLVENAVKYAVGPSRRGATIRLAVSAEEGQLAMQVSDDGADLTSDRPHGTGTGLENIRNRLDILYGRAAELEAGPTGKGYAATIRLPLHRDGDLRHPI</sequence>
<gene>
    <name evidence="4" type="ORF">KOF26_10020</name>
</gene>
<dbReference type="InterPro" id="IPR003594">
    <property type="entry name" value="HATPase_dom"/>
</dbReference>
<dbReference type="GO" id="GO:0016301">
    <property type="term" value="F:kinase activity"/>
    <property type="evidence" value="ECO:0007669"/>
    <property type="project" value="UniProtKB-KW"/>
</dbReference>
<feature type="domain" description="Histidine kinase/HSP90-like ATPase" evidence="2">
    <location>
        <begin position="259"/>
        <end position="350"/>
    </location>
</feature>
<name>A0ABS6BIQ9_9SPHN</name>
<keyword evidence="4" id="KW-0808">Transferase</keyword>
<evidence type="ECO:0000313" key="4">
    <source>
        <dbReference type="EMBL" id="MBU3078203.1"/>
    </source>
</evidence>
<dbReference type="EMBL" id="JAHKRT010000004">
    <property type="protein sequence ID" value="MBU3078203.1"/>
    <property type="molecule type" value="Genomic_DNA"/>
</dbReference>
<dbReference type="InterPro" id="IPR010559">
    <property type="entry name" value="Sig_transdc_His_kin_internal"/>
</dbReference>
<feature type="transmembrane region" description="Helical" evidence="1">
    <location>
        <begin position="76"/>
        <end position="100"/>
    </location>
</feature>
<keyword evidence="1" id="KW-1133">Transmembrane helix</keyword>
<dbReference type="RefSeq" id="WP_216323947.1">
    <property type="nucleotide sequence ID" value="NZ_JAHKRT010000004.1"/>
</dbReference>
<dbReference type="InterPro" id="IPR050640">
    <property type="entry name" value="Bact_2-comp_sensor_kinase"/>
</dbReference>
<keyword evidence="4" id="KW-0418">Kinase</keyword>
<keyword evidence="1" id="KW-0472">Membrane</keyword>
<keyword evidence="1" id="KW-0812">Transmembrane</keyword>
<evidence type="ECO:0000256" key="1">
    <source>
        <dbReference type="SAM" id="Phobius"/>
    </source>
</evidence>
<feature type="domain" description="Signal transduction histidine kinase internal region" evidence="3">
    <location>
        <begin position="160"/>
        <end position="240"/>
    </location>
</feature>
<feature type="transmembrane region" description="Helical" evidence="1">
    <location>
        <begin position="12"/>
        <end position="33"/>
    </location>
</feature>
<proteinExistence type="predicted"/>
<dbReference type="Pfam" id="PF02518">
    <property type="entry name" value="HATPase_c"/>
    <property type="match status" value="1"/>
</dbReference>
<dbReference type="PANTHER" id="PTHR34220">
    <property type="entry name" value="SENSOR HISTIDINE KINASE YPDA"/>
    <property type="match status" value="1"/>
</dbReference>
<comment type="caution">
    <text evidence="4">The sequence shown here is derived from an EMBL/GenBank/DDBJ whole genome shotgun (WGS) entry which is preliminary data.</text>
</comment>
<evidence type="ECO:0000259" key="3">
    <source>
        <dbReference type="Pfam" id="PF06580"/>
    </source>
</evidence>
<protein>
    <submittedName>
        <fullName evidence="4">Histidine kinase</fullName>
    </submittedName>
</protein>
<reference evidence="4 5" key="1">
    <citation type="submission" date="2021-06" db="EMBL/GenBank/DDBJ databases">
        <title>Sphingomonas sp. XMGL2, whole genome shotgun sequencing project.</title>
        <authorList>
            <person name="Zhao G."/>
            <person name="Shen L."/>
        </authorList>
    </citation>
    <scope>NUCLEOTIDE SEQUENCE [LARGE SCALE GENOMIC DNA]</scope>
    <source>
        <strain evidence="4 5">XMGL2</strain>
    </source>
</reference>
<accession>A0ABS6BIQ9</accession>
<feature type="transmembrane region" description="Helical" evidence="1">
    <location>
        <begin position="45"/>
        <end position="64"/>
    </location>
</feature>
<feature type="transmembrane region" description="Helical" evidence="1">
    <location>
        <begin position="120"/>
        <end position="141"/>
    </location>
</feature>
<dbReference type="PANTHER" id="PTHR34220:SF7">
    <property type="entry name" value="SENSOR HISTIDINE KINASE YPDA"/>
    <property type="match status" value="1"/>
</dbReference>
<dbReference type="Pfam" id="PF06580">
    <property type="entry name" value="His_kinase"/>
    <property type="match status" value="1"/>
</dbReference>
<dbReference type="Proteomes" id="UP000776276">
    <property type="component" value="Unassembled WGS sequence"/>
</dbReference>